<comment type="function">
    <text evidence="1">Allows the formation of correctly charged Asn-tRNA(Asn) or Gln-tRNA(Gln) through the transamidation of misacylated Asp-tRNA(Asn) or Glu-tRNA(Gln) in organisms which lack either or both of asparaginyl-tRNA or glutaminyl-tRNA synthetases. The reaction takes place in the presence of glutamine and ATP through an activated phospho-Asp-tRNA(Asn) or phospho-Glu-tRNA(Gln).</text>
</comment>
<protein>
    <recommendedName>
        <fullName evidence="1">Aspartyl/glutamyl-tRNA(Asn/Gln) amidotransferase subunit C</fullName>
        <shortName evidence="1">Asp/Glu-ADT subunit C</shortName>
        <ecNumber evidence="1">6.3.5.-</ecNumber>
    </recommendedName>
</protein>
<keyword evidence="1" id="KW-0547">Nucleotide-binding</keyword>
<name>A0A0C7NIW2_DEFTU</name>
<dbReference type="EMBL" id="LN824141">
    <property type="protein sequence ID" value="CEP77861.1"/>
    <property type="molecule type" value="Genomic_DNA"/>
</dbReference>
<dbReference type="GO" id="GO:0016740">
    <property type="term" value="F:transferase activity"/>
    <property type="evidence" value="ECO:0007669"/>
    <property type="project" value="UniProtKB-KW"/>
</dbReference>
<dbReference type="OrthoDB" id="47632at2"/>
<accession>A0A0C7NIW2</accession>
<organism evidence="2 3">
    <name type="scientific">Defluviitoga tunisiensis</name>
    <dbReference type="NCBI Taxonomy" id="1006576"/>
    <lineage>
        <taxon>Bacteria</taxon>
        <taxon>Thermotogati</taxon>
        <taxon>Thermotogota</taxon>
        <taxon>Thermotogae</taxon>
        <taxon>Petrotogales</taxon>
        <taxon>Petrotogaceae</taxon>
        <taxon>Defluviitoga</taxon>
    </lineage>
</organism>
<keyword evidence="1" id="KW-0648">Protein biosynthesis</keyword>
<evidence type="ECO:0000256" key="1">
    <source>
        <dbReference type="HAMAP-Rule" id="MF_00122"/>
    </source>
</evidence>
<dbReference type="Proteomes" id="UP000032809">
    <property type="component" value="Chromosome I"/>
</dbReference>
<dbReference type="EC" id="6.3.5.-" evidence="1"/>
<dbReference type="RefSeq" id="WP_045087413.1">
    <property type="nucleotide sequence ID" value="NZ_LN824141.1"/>
</dbReference>
<dbReference type="NCBIfam" id="TIGR00135">
    <property type="entry name" value="gatC"/>
    <property type="match status" value="1"/>
</dbReference>
<dbReference type="PANTHER" id="PTHR15004:SF0">
    <property type="entry name" value="GLUTAMYL-TRNA(GLN) AMIDOTRANSFERASE SUBUNIT C, MITOCHONDRIAL"/>
    <property type="match status" value="1"/>
</dbReference>
<dbReference type="GO" id="GO:0006412">
    <property type="term" value="P:translation"/>
    <property type="evidence" value="ECO:0007669"/>
    <property type="project" value="UniProtKB-UniRule"/>
</dbReference>
<dbReference type="Pfam" id="PF02686">
    <property type="entry name" value="GatC"/>
    <property type="match status" value="1"/>
</dbReference>
<keyword evidence="1" id="KW-0436">Ligase</keyword>
<dbReference type="GO" id="GO:0005524">
    <property type="term" value="F:ATP binding"/>
    <property type="evidence" value="ECO:0007669"/>
    <property type="project" value="UniProtKB-KW"/>
</dbReference>
<gene>
    <name evidence="1 2" type="primary">gatC</name>
    <name evidence="2" type="ORF">DTL3_0541</name>
</gene>
<dbReference type="HAMAP" id="MF_00122">
    <property type="entry name" value="GatC"/>
    <property type="match status" value="1"/>
</dbReference>
<evidence type="ECO:0000313" key="3">
    <source>
        <dbReference type="Proteomes" id="UP000032809"/>
    </source>
</evidence>
<sequence length="96" mass="11249">MEIDEKLLIRLEKLSNIDLKDSEKELIKNDLNDLLKYMEILENVDTEGIEEMVSPIKVNSSILRQDQVKKFENIEDIIKNFPESKDNLLRIPGIHI</sequence>
<comment type="catalytic activity">
    <reaction evidence="1">
        <text>L-glutamyl-tRNA(Gln) + L-glutamine + ATP + H2O = L-glutaminyl-tRNA(Gln) + L-glutamate + ADP + phosphate + H(+)</text>
        <dbReference type="Rhea" id="RHEA:17521"/>
        <dbReference type="Rhea" id="RHEA-COMP:9681"/>
        <dbReference type="Rhea" id="RHEA-COMP:9684"/>
        <dbReference type="ChEBI" id="CHEBI:15377"/>
        <dbReference type="ChEBI" id="CHEBI:15378"/>
        <dbReference type="ChEBI" id="CHEBI:29985"/>
        <dbReference type="ChEBI" id="CHEBI:30616"/>
        <dbReference type="ChEBI" id="CHEBI:43474"/>
        <dbReference type="ChEBI" id="CHEBI:58359"/>
        <dbReference type="ChEBI" id="CHEBI:78520"/>
        <dbReference type="ChEBI" id="CHEBI:78521"/>
        <dbReference type="ChEBI" id="CHEBI:456216"/>
    </reaction>
</comment>
<dbReference type="AlphaFoldDB" id="A0A0C7NIW2"/>
<keyword evidence="2" id="KW-0808">Transferase</keyword>
<dbReference type="GO" id="GO:0070681">
    <property type="term" value="P:glutaminyl-tRNAGln biosynthesis via transamidation"/>
    <property type="evidence" value="ECO:0007669"/>
    <property type="project" value="TreeGrafter"/>
</dbReference>
<comment type="similarity">
    <text evidence="1">Belongs to the GatC family.</text>
</comment>
<dbReference type="HOGENOM" id="CLU_105899_4_1_0"/>
<dbReference type="STRING" id="1006576.DTL3_0541"/>
<reference evidence="3" key="1">
    <citation type="submission" date="2014-11" db="EMBL/GenBank/DDBJ databases">
        <authorList>
            <person name="Wibberg D."/>
        </authorList>
    </citation>
    <scope>NUCLEOTIDE SEQUENCE [LARGE SCALE GENOMIC DNA]</scope>
    <source>
        <strain evidence="3">L3</strain>
    </source>
</reference>
<dbReference type="PANTHER" id="PTHR15004">
    <property type="entry name" value="GLUTAMYL-TRNA(GLN) AMIDOTRANSFERASE SUBUNIT C, MITOCHONDRIAL"/>
    <property type="match status" value="1"/>
</dbReference>
<dbReference type="GO" id="GO:0050567">
    <property type="term" value="F:glutaminyl-tRNA synthase (glutamine-hydrolyzing) activity"/>
    <property type="evidence" value="ECO:0007669"/>
    <property type="project" value="UniProtKB-UniRule"/>
</dbReference>
<dbReference type="InterPro" id="IPR036113">
    <property type="entry name" value="Asp/Glu-ADT_sf_sub_c"/>
</dbReference>
<evidence type="ECO:0000313" key="2">
    <source>
        <dbReference type="EMBL" id="CEP77861.1"/>
    </source>
</evidence>
<keyword evidence="1" id="KW-0067">ATP-binding</keyword>
<proteinExistence type="inferred from homology"/>
<dbReference type="GO" id="GO:0050566">
    <property type="term" value="F:asparaginyl-tRNA synthase (glutamine-hydrolyzing) activity"/>
    <property type="evidence" value="ECO:0007669"/>
    <property type="project" value="RHEA"/>
</dbReference>
<dbReference type="InterPro" id="IPR003837">
    <property type="entry name" value="GatC"/>
</dbReference>
<dbReference type="Gene3D" id="1.10.20.60">
    <property type="entry name" value="Glu-tRNAGln amidotransferase C subunit, N-terminal domain"/>
    <property type="match status" value="1"/>
</dbReference>
<dbReference type="GO" id="GO:0006450">
    <property type="term" value="P:regulation of translational fidelity"/>
    <property type="evidence" value="ECO:0007669"/>
    <property type="project" value="InterPro"/>
</dbReference>
<comment type="catalytic activity">
    <reaction evidence="1">
        <text>L-aspartyl-tRNA(Asn) + L-glutamine + ATP + H2O = L-asparaginyl-tRNA(Asn) + L-glutamate + ADP + phosphate + 2 H(+)</text>
        <dbReference type="Rhea" id="RHEA:14513"/>
        <dbReference type="Rhea" id="RHEA-COMP:9674"/>
        <dbReference type="Rhea" id="RHEA-COMP:9677"/>
        <dbReference type="ChEBI" id="CHEBI:15377"/>
        <dbReference type="ChEBI" id="CHEBI:15378"/>
        <dbReference type="ChEBI" id="CHEBI:29985"/>
        <dbReference type="ChEBI" id="CHEBI:30616"/>
        <dbReference type="ChEBI" id="CHEBI:43474"/>
        <dbReference type="ChEBI" id="CHEBI:58359"/>
        <dbReference type="ChEBI" id="CHEBI:78515"/>
        <dbReference type="ChEBI" id="CHEBI:78516"/>
        <dbReference type="ChEBI" id="CHEBI:456216"/>
    </reaction>
</comment>
<keyword evidence="3" id="KW-1185">Reference proteome</keyword>
<comment type="subunit">
    <text evidence="1">Heterotrimer of A, B and C subunits.</text>
</comment>
<dbReference type="KEGG" id="dtn:DTL3_0541"/>
<dbReference type="SUPFAM" id="SSF141000">
    <property type="entry name" value="Glu-tRNAGln amidotransferase C subunit"/>
    <property type="match status" value="1"/>
</dbReference>